<accession>A0ACD4RDJ1</accession>
<protein>
    <submittedName>
        <fullName evidence="1">CrcB family protein</fullName>
    </submittedName>
</protein>
<sequence>MNLLLIAAGGCLGAIARFIISSRMNIKSQTGFPAGTLTVNLAGSFLLGWMTGEGVSESFYSMFGIGFMGAFTTFSTFKLENIQLSEKDNKPVLIKYLLFSYGGGLLLAFIGLLIGMNEL</sequence>
<organism evidence="1 2">
    <name type="scientific">Metabacillus hrfriensis</name>
    <dbReference type="NCBI Taxonomy" id="3048891"/>
    <lineage>
        <taxon>Bacteria</taxon>
        <taxon>Bacillati</taxon>
        <taxon>Bacillota</taxon>
        <taxon>Bacilli</taxon>
        <taxon>Bacillales</taxon>
        <taxon>Bacillaceae</taxon>
        <taxon>Metabacillus</taxon>
    </lineage>
</organism>
<name>A0ACD4RDJ1_9BACI</name>
<keyword evidence="2" id="KW-1185">Reference proteome</keyword>
<gene>
    <name evidence="1" type="ORF">QLQ22_04295</name>
</gene>
<proteinExistence type="predicted"/>
<dbReference type="Proteomes" id="UP001226091">
    <property type="component" value="Chromosome"/>
</dbReference>
<dbReference type="EMBL" id="CP126116">
    <property type="protein sequence ID" value="WHZ58573.1"/>
    <property type="molecule type" value="Genomic_DNA"/>
</dbReference>
<reference evidence="2" key="1">
    <citation type="journal article" date="2025" name="Aquaculture">
        <title>Assessment of the bioflocculant production and safety properties of Metabacillus hrfriensis sp. nov. based on phenotypic and whole-genome sequencing analysis.</title>
        <authorList>
            <person name="Zhang R."/>
            <person name="Zhao Z."/>
            <person name="Luo L."/>
            <person name="Wang S."/>
            <person name="Guo K."/>
            <person name="Xu W."/>
        </authorList>
    </citation>
    <scope>NUCLEOTIDE SEQUENCE [LARGE SCALE GENOMIC DNA]</scope>
    <source>
        <strain evidence="2">CT-WN-B3</strain>
    </source>
</reference>
<evidence type="ECO:0000313" key="2">
    <source>
        <dbReference type="Proteomes" id="UP001226091"/>
    </source>
</evidence>
<evidence type="ECO:0000313" key="1">
    <source>
        <dbReference type="EMBL" id="WHZ58573.1"/>
    </source>
</evidence>